<dbReference type="AlphaFoldDB" id="A0A243S876"/>
<dbReference type="GO" id="GO:0016780">
    <property type="term" value="F:phosphotransferase activity, for other substituted phosphate groups"/>
    <property type="evidence" value="ECO:0007669"/>
    <property type="project" value="InterPro"/>
</dbReference>
<evidence type="ECO:0000313" key="2">
    <source>
        <dbReference type="Proteomes" id="UP000195105"/>
    </source>
</evidence>
<dbReference type="RefSeq" id="WP_086600033.1">
    <property type="nucleotide sequence ID" value="NZ_NGFN01000027.1"/>
</dbReference>
<sequence>MESVSDIADSRAATNALLTELRKGHMRPAAVARFLGQATHRSMHQAVRRPQALAQLTALHGLLLAAATGRRPGRRWVVISWALSAAHLGLLEQRERLTAADALTLIRANLPALPGGASPWSGPLAIALDLADGRLAHHYGTASPFGDYADTFADAAYWSWLTLRNEPSRTVRTAAVAAWALPVVTVTAVALRRGTMPARPRPTLLRPAAAMQAVVALRHLTRR</sequence>
<organism evidence="1 2">
    <name type="scientific">Streptomyces swartbergensis</name>
    <dbReference type="NCBI Taxonomy" id="487165"/>
    <lineage>
        <taxon>Bacteria</taxon>
        <taxon>Bacillati</taxon>
        <taxon>Actinomycetota</taxon>
        <taxon>Actinomycetes</taxon>
        <taxon>Kitasatosporales</taxon>
        <taxon>Streptomycetaceae</taxon>
        <taxon>Streptomyces</taxon>
    </lineage>
</organism>
<gene>
    <name evidence="1" type="ORF">CA983_07195</name>
</gene>
<name>A0A243S876_9ACTN</name>
<keyword evidence="2" id="KW-1185">Reference proteome</keyword>
<dbReference type="Pfam" id="PF01066">
    <property type="entry name" value="CDP-OH_P_transf"/>
    <property type="match status" value="1"/>
</dbReference>
<reference evidence="1 2" key="1">
    <citation type="submission" date="2017-05" db="EMBL/GenBank/DDBJ databases">
        <title>Biotechnological potential of actinobacteria isolated from South African environments.</title>
        <authorList>
            <person name="Le Roes-Hill M."/>
            <person name="Prins A."/>
            <person name="Durrell K.A."/>
        </authorList>
    </citation>
    <scope>NUCLEOTIDE SEQUENCE [LARGE SCALE GENOMIC DNA]</scope>
    <source>
        <strain evidence="1 2">HMC13</strain>
    </source>
</reference>
<dbReference type="InterPro" id="IPR000462">
    <property type="entry name" value="CDP-OH_P_trans"/>
</dbReference>
<dbReference type="InterPro" id="IPR043130">
    <property type="entry name" value="CDP-OH_PTrfase_TM_dom"/>
</dbReference>
<protein>
    <submittedName>
        <fullName evidence="1">Uncharacterized protein</fullName>
    </submittedName>
</protein>
<accession>A0A243S876</accession>
<evidence type="ECO:0000313" key="1">
    <source>
        <dbReference type="EMBL" id="OUD03877.1"/>
    </source>
</evidence>
<dbReference type="EMBL" id="NGFN01000027">
    <property type="protein sequence ID" value="OUD03877.1"/>
    <property type="molecule type" value="Genomic_DNA"/>
</dbReference>
<dbReference type="GO" id="GO:0016020">
    <property type="term" value="C:membrane"/>
    <property type="evidence" value="ECO:0007669"/>
    <property type="project" value="InterPro"/>
</dbReference>
<comment type="caution">
    <text evidence="1">The sequence shown here is derived from an EMBL/GenBank/DDBJ whole genome shotgun (WGS) entry which is preliminary data.</text>
</comment>
<dbReference type="Proteomes" id="UP000195105">
    <property type="component" value="Unassembled WGS sequence"/>
</dbReference>
<dbReference type="Gene3D" id="1.20.120.1760">
    <property type="match status" value="1"/>
</dbReference>
<proteinExistence type="predicted"/>
<dbReference type="GO" id="GO:0008654">
    <property type="term" value="P:phospholipid biosynthetic process"/>
    <property type="evidence" value="ECO:0007669"/>
    <property type="project" value="InterPro"/>
</dbReference>